<keyword evidence="2" id="KW-1185">Reference proteome</keyword>
<dbReference type="Proteomes" id="UP000825015">
    <property type="component" value="Chromosome"/>
</dbReference>
<evidence type="ECO:0000313" key="2">
    <source>
        <dbReference type="Proteomes" id="UP000825015"/>
    </source>
</evidence>
<sequence length="114" mass="12986">MKMEHYKLLILLGILIIFFGLLSSVSACPIINMTKRESDSQNIKLNQYKYKVSWENNNIDVNRVICLNSTGNIINPTKFINNTVINSSNSKLELLKFDFTNSTSDNALIRLNNS</sequence>
<evidence type="ECO:0000313" key="1">
    <source>
        <dbReference type="EMBL" id="BBL61180.1"/>
    </source>
</evidence>
<name>A0ACA8R122_METAZ</name>
<gene>
    <name evidence="1" type="ORF">MarbSA_02200</name>
</gene>
<accession>A0ACA8R122</accession>
<proteinExistence type="predicted"/>
<protein>
    <submittedName>
        <fullName evidence="1">Uncharacterized protein</fullName>
    </submittedName>
</protein>
<reference evidence="1" key="1">
    <citation type="submission" date="2019-06" db="EMBL/GenBank/DDBJ databases">
        <title>Complete genome sequence of Methanobrevibacter arboriphilus strain SA.</title>
        <authorList>
            <person name="Asakawa S."/>
        </authorList>
    </citation>
    <scope>NUCLEOTIDE SEQUENCE</scope>
    <source>
        <strain evidence="1">SA</strain>
    </source>
</reference>
<dbReference type="EMBL" id="AP019779">
    <property type="protein sequence ID" value="BBL61180.1"/>
    <property type="molecule type" value="Genomic_DNA"/>
</dbReference>
<organism evidence="1 2">
    <name type="scientific">Methanobrevibacter arboriphilus</name>
    <dbReference type="NCBI Taxonomy" id="39441"/>
    <lineage>
        <taxon>Archaea</taxon>
        <taxon>Methanobacteriati</taxon>
        <taxon>Methanobacteriota</taxon>
        <taxon>Methanomada group</taxon>
        <taxon>Methanobacteria</taxon>
        <taxon>Methanobacteriales</taxon>
        <taxon>Methanobacteriaceae</taxon>
        <taxon>Methanobrevibacter</taxon>
    </lineage>
</organism>